<sequence>MAEAVLSPGESRLLKKQLASALRRQKLRAFLLVAPLLVFVIATFLMPIAGMLARSAYSPDFPQDMPRTASVLGSWSGRDVPDESVFAAFVLDIKDTQVRRATGSVANTVNMELPGARGLILKIGRRVNDLRPPYREALVALDSQWSKPEIWQALRGLSKTFTGRFYIAALDLETDERGEILAQPEDRRIYLPLFLRTFLIGAVATLCCLLLGFPVAYWLSVLPMRHANLLMILVLLPFWTSLLVRTTAWIVLLQHQGVINSLLVWIGAIGDSDRLSLIFNSVDTMIAMTHILLPFMILPLYSVMRTIPPSYMRAARSLGANQFTAFTRVYLPQTKPGVAAGCLLVFILSLGYYITPALVGGESGTLISNMIAYHIQKSLNWGLAAALSAVLLVSVLLLYWAYTRLAKVDGLKLG</sequence>
<evidence type="ECO:0000256" key="1">
    <source>
        <dbReference type="ARBA" id="ARBA00004651"/>
    </source>
</evidence>
<evidence type="ECO:0000259" key="9">
    <source>
        <dbReference type="PROSITE" id="PS50928"/>
    </source>
</evidence>
<feature type="transmembrane region" description="Helical" evidence="8">
    <location>
        <begin position="29"/>
        <end position="53"/>
    </location>
</feature>
<dbReference type="InterPro" id="IPR035906">
    <property type="entry name" value="MetI-like_sf"/>
</dbReference>
<feature type="transmembrane region" description="Helical" evidence="8">
    <location>
        <begin position="285"/>
        <end position="303"/>
    </location>
</feature>
<dbReference type="EMBL" id="SLVU01000028">
    <property type="protein sequence ID" value="TCN20331.1"/>
    <property type="molecule type" value="Genomic_DNA"/>
</dbReference>
<feature type="transmembrane region" description="Helical" evidence="8">
    <location>
        <begin position="338"/>
        <end position="359"/>
    </location>
</feature>
<dbReference type="SUPFAM" id="SSF161098">
    <property type="entry name" value="MetI-like"/>
    <property type="match status" value="1"/>
</dbReference>
<feature type="domain" description="ABC transmembrane type-1" evidence="9">
    <location>
        <begin position="194"/>
        <end position="402"/>
    </location>
</feature>
<keyword evidence="4" id="KW-1003">Cell membrane</keyword>
<evidence type="ECO:0000256" key="8">
    <source>
        <dbReference type="RuleBase" id="RU363032"/>
    </source>
</evidence>
<dbReference type="Gene3D" id="1.10.3720.10">
    <property type="entry name" value="MetI-like"/>
    <property type="match status" value="1"/>
</dbReference>
<evidence type="ECO:0000256" key="3">
    <source>
        <dbReference type="ARBA" id="ARBA00022448"/>
    </source>
</evidence>
<organism evidence="10 11">
    <name type="scientific">Sinorhizobium americanum</name>
    <dbReference type="NCBI Taxonomy" id="194963"/>
    <lineage>
        <taxon>Bacteria</taxon>
        <taxon>Pseudomonadati</taxon>
        <taxon>Pseudomonadota</taxon>
        <taxon>Alphaproteobacteria</taxon>
        <taxon>Hyphomicrobiales</taxon>
        <taxon>Rhizobiaceae</taxon>
        <taxon>Sinorhizobium/Ensifer group</taxon>
        <taxon>Sinorhizobium</taxon>
    </lineage>
</organism>
<dbReference type="PANTHER" id="PTHR42929:SF5">
    <property type="entry name" value="ABC TRANSPORTER PERMEASE PROTEIN"/>
    <property type="match status" value="1"/>
</dbReference>
<dbReference type="InterPro" id="IPR000515">
    <property type="entry name" value="MetI-like"/>
</dbReference>
<dbReference type="AlphaFoldDB" id="A0A4R2B1N5"/>
<evidence type="ECO:0000256" key="7">
    <source>
        <dbReference type="ARBA" id="ARBA00023136"/>
    </source>
</evidence>
<feature type="transmembrane region" description="Helical" evidence="8">
    <location>
        <begin position="229"/>
        <end position="252"/>
    </location>
</feature>
<accession>A0A4R2B1N5</accession>
<dbReference type="Pfam" id="PF00528">
    <property type="entry name" value="BPD_transp_1"/>
    <property type="match status" value="1"/>
</dbReference>
<dbReference type="PANTHER" id="PTHR42929">
    <property type="entry name" value="INNER MEMBRANE ABC TRANSPORTER PERMEASE PROTEIN YDCU-RELATED-RELATED"/>
    <property type="match status" value="1"/>
</dbReference>
<feature type="transmembrane region" description="Helical" evidence="8">
    <location>
        <begin position="193"/>
        <end position="217"/>
    </location>
</feature>
<comment type="subcellular location">
    <subcellularLocation>
        <location evidence="1 8">Cell membrane</location>
        <topology evidence="1 8">Multi-pass membrane protein</topology>
    </subcellularLocation>
</comment>
<dbReference type="PROSITE" id="PS50928">
    <property type="entry name" value="ABC_TM1"/>
    <property type="match status" value="1"/>
</dbReference>
<keyword evidence="6 8" id="KW-1133">Transmembrane helix</keyword>
<reference evidence="10 11" key="1">
    <citation type="submission" date="2019-03" db="EMBL/GenBank/DDBJ databases">
        <title>Genomic Encyclopedia of Type Strains, Phase IV (KMG-V): Genome sequencing to study the core and pangenomes of soil and plant-associated prokaryotes.</title>
        <authorList>
            <person name="Whitman W."/>
        </authorList>
    </citation>
    <scope>NUCLEOTIDE SEQUENCE [LARGE SCALE GENOMIC DNA]</scope>
    <source>
        <strain evidence="10 11">23C40</strain>
    </source>
</reference>
<keyword evidence="5 8" id="KW-0812">Transmembrane</keyword>
<evidence type="ECO:0000256" key="2">
    <source>
        <dbReference type="ARBA" id="ARBA00007069"/>
    </source>
</evidence>
<evidence type="ECO:0000313" key="10">
    <source>
        <dbReference type="EMBL" id="TCN20331.1"/>
    </source>
</evidence>
<comment type="caution">
    <text evidence="10">The sequence shown here is derived from an EMBL/GenBank/DDBJ whole genome shotgun (WGS) entry which is preliminary data.</text>
</comment>
<feature type="transmembrane region" description="Helical" evidence="8">
    <location>
        <begin position="379"/>
        <end position="402"/>
    </location>
</feature>
<dbReference type="Proteomes" id="UP000295043">
    <property type="component" value="Unassembled WGS sequence"/>
</dbReference>
<evidence type="ECO:0000256" key="4">
    <source>
        <dbReference type="ARBA" id="ARBA00022475"/>
    </source>
</evidence>
<protein>
    <submittedName>
        <fullName evidence="10">Putative spermidine/putrescine transport system permease protein</fullName>
    </submittedName>
</protein>
<name>A0A4R2B1N5_9HYPH</name>
<dbReference type="CDD" id="cd06261">
    <property type="entry name" value="TM_PBP2"/>
    <property type="match status" value="1"/>
</dbReference>
<keyword evidence="7 8" id="KW-0472">Membrane</keyword>
<evidence type="ECO:0000256" key="5">
    <source>
        <dbReference type="ARBA" id="ARBA00022692"/>
    </source>
</evidence>
<evidence type="ECO:0000313" key="11">
    <source>
        <dbReference type="Proteomes" id="UP000295043"/>
    </source>
</evidence>
<dbReference type="GO" id="GO:0005886">
    <property type="term" value="C:plasma membrane"/>
    <property type="evidence" value="ECO:0007669"/>
    <property type="project" value="UniProtKB-SubCell"/>
</dbReference>
<proteinExistence type="inferred from homology"/>
<keyword evidence="3 8" id="KW-0813">Transport</keyword>
<evidence type="ECO:0000256" key="6">
    <source>
        <dbReference type="ARBA" id="ARBA00022989"/>
    </source>
</evidence>
<dbReference type="GO" id="GO:0055085">
    <property type="term" value="P:transmembrane transport"/>
    <property type="evidence" value="ECO:0007669"/>
    <property type="project" value="InterPro"/>
</dbReference>
<gene>
    <name evidence="10" type="ORF">EV184_12812</name>
</gene>
<dbReference type="RefSeq" id="WP_132080775.1">
    <property type="nucleotide sequence ID" value="NZ_SLVU01000028.1"/>
</dbReference>
<comment type="similarity">
    <text evidence="2">Belongs to the binding-protein-dependent transport system permease family. CysTW subfamily.</text>
</comment>